<organism evidence="1">
    <name type="scientific">Anguilla anguilla</name>
    <name type="common">European freshwater eel</name>
    <name type="synonym">Muraena anguilla</name>
    <dbReference type="NCBI Taxonomy" id="7936"/>
    <lineage>
        <taxon>Eukaryota</taxon>
        <taxon>Metazoa</taxon>
        <taxon>Chordata</taxon>
        <taxon>Craniata</taxon>
        <taxon>Vertebrata</taxon>
        <taxon>Euteleostomi</taxon>
        <taxon>Actinopterygii</taxon>
        <taxon>Neopterygii</taxon>
        <taxon>Teleostei</taxon>
        <taxon>Anguilliformes</taxon>
        <taxon>Anguillidae</taxon>
        <taxon>Anguilla</taxon>
    </lineage>
</organism>
<evidence type="ECO:0000313" key="1">
    <source>
        <dbReference type="EMBL" id="JAH28549.1"/>
    </source>
</evidence>
<reference evidence="1" key="2">
    <citation type="journal article" date="2015" name="Fish Shellfish Immunol.">
        <title>Early steps in the European eel (Anguilla anguilla)-Vibrio vulnificus interaction in the gills: Role of the RtxA13 toxin.</title>
        <authorList>
            <person name="Callol A."/>
            <person name="Pajuelo D."/>
            <person name="Ebbesson L."/>
            <person name="Teles M."/>
            <person name="MacKenzie S."/>
            <person name="Amaro C."/>
        </authorList>
    </citation>
    <scope>NUCLEOTIDE SEQUENCE</scope>
</reference>
<protein>
    <submittedName>
        <fullName evidence="1">Uncharacterized protein</fullName>
    </submittedName>
</protein>
<dbReference type="EMBL" id="GBXM01080028">
    <property type="protein sequence ID" value="JAH28549.1"/>
    <property type="molecule type" value="Transcribed_RNA"/>
</dbReference>
<accession>A0A0E9RHG5</accession>
<reference evidence="1" key="1">
    <citation type="submission" date="2014-11" db="EMBL/GenBank/DDBJ databases">
        <authorList>
            <person name="Amaro Gonzalez C."/>
        </authorList>
    </citation>
    <scope>NUCLEOTIDE SEQUENCE</scope>
</reference>
<sequence length="20" mass="2230">MRLLILAAQKLSLCTQIARS</sequence>
<dbReference type="AlphaFoldDB" id="A0A0E9RHG5"/>
<name>A0A0E9RHG5_ANGAN</name>
<proteinExistence type="predicted"/>